<keyword evidence="5" id="KW-1185">Reference proteome</keyword>
<keyword evidence="3" id="KW-0996">Nickel insertion</keyword>
<evidence type="ECO:0000256" key="1">
    <source>
        <dbReference type="ARBA" id="ARBA00007177"/>
    </source>
</evidence>
<comment type="caution">
    <text evidence="4">The sequence shown here is derived from an EMBL/GenBank/DDBJ whole genome shotgun (WGS) entry which is preliminary data.</text>
</comment>
<dbReference type="Proteomes" id="UP000037146">
    <property type="component" value="Unassembled WGS sequence"/>
</dbReference>
<keyword evidence="3" id="KW-0963">Cytoplasm</keyword>
<dbReference type="RefSeq" id="WP_049679764.1">
    <property type="nucleotide sequence ID" value="NZ_LFZW01000001.1"/>
</dbReference>
<gene>
    <name evidence="3" type="primary">ureD</name>
    <name evidence="4" type="ORF">AC625_02025</name>
</gene>
<keyword evidence="2 3" id="KW-0143">Chaperone</keyword>
<dbReference type="STRING" id="1679170.AC625_02025"/>
<dbReference type="AlphaFoldDB" id="A0A0K9GPB1"/>
<sequence>MKDWTGELRLDLEERLGKTVAKNVYFQGALKVMRPVYHDDSGQVCYYILNPGGGYLDGDRYHLHIALEEQARVTLTTQSATKVYKTPQSYAYQETEIFLKAGSYLEYIPDPLIAYQHARYKQKNVIHMEKGATFLYSDIITPGWSPNGERFSYDKVQLINEIYMDDELISFDHIKLNPATQNIEALGFMEGFSHLGSMMVISEQMSPDLLDRLYHALNSKTNAYEIGLSLLPVKGFTLRVLANLTQTIEQLFTECHCMISEEWFQKRPSFLRKY</sequence>
<proteinExistence type="inferred from homology"/>
<dbReference type="GO" id="GO:0005737">
    <property type="term" value="C:cytoplasm"/>
    <property type="evidence" value="ECO:0007669"/>
    <property type="project" value="UniProtKB-SubCell"/>
</dbReference>
<evidence type="ECO:0000313" key="5">
    <source>
        <dbReference type="Proteomes" id="UP000037146"/>
    </source>
</evidence>
<protein>
    <recommendedName>
        <fullName evidence="3">Urease accessory protein UreD</fullName>
    </recommendedName>
</protein>
<evidence type="ECO:0000256" key="3">
    <source>
        <dbReference type="HAMAP-Rule" id="MF_01384"/>
    </source>
</evidence>
<dbReference type="EMBL" id="LFZW01000001">
    <property type="protein sequence ID" value="KMY48441.1"/>
    <property type="molecule type" value="Genomic_DNA"/>
</dbReference>
<evidence type="ECO:0000256" key="2">
    <source>
        <dbReference type="ARBA" id="ARBA00023186"/>
    </source>
</evidence>
<comment type="similarity">
    <text evidence="1 3">Belongs to the UreD family.</text>
</comment>
<comment type="subcellular location">
    <subcellularLocation>
        <location evidence="3">Cytoplasm</location>
    </subcellularLocation>
</comment>
<dbReference type="OrthoDB" id="9807968at2"/>
<dbReference type="InterPro" id="IPR002669">
    <property type="entry name" value="UreD"/>
</dbReference>
<name>A0A0K9GPB1_9BACI</name>
<dbReference type="HAMAP" id="MF_01384">
    <property type="entry name" value="UreD"/>
    <property type="match status" value="1"/>
</dbReference>
<dbReference type="Pfam" id="PF01774">
    <property type="entry name" value="UreD"/>
    <property type="match status" value="1"/>
</dbReference>
<reference evidence="5" key="1">
    <citation type="submission" date="2015-07" db="EMBL/GenBank/DDBJ databases">
        <title>Genome sequencing project for genomic taxonomy and phylogenomics of Bacillus-like bacteria.</title>
        <authorList>
            <person name="Liu B."/>
            <person name="Wang J."/>
            <person name="Zhu Y."/>
            <person name="Liu G."/>
            <person name="Chen Q."/>
            <person name="Chen Z."/>
            <person name="Lan J."/>
            <person name="Che J."/>
            <person name="Ge C."/>
            <person name="Shi H."/>
            <person name="Pan Z."/>
            <person name="Liu X."/>
        </authorList>
    </citation>
    <scope>NUCLEOTIDE SEQUENCE [LARGE SCALE GENOMIC DNA]</scope>
    <source>
        <strain evidence="5">FJAT-27997</strain>
    </source>
</reference>
<organism evidence="4 5">
    <name type="scientific">Peribacillus loiseleuriae</name>
    <dbReference type="NCBI Taxonomy" id="1679170"/>
    <lineage>
        <taxon>Bacteria</taxon>
        <taxon>Bacillati</taxon>
        <taxon>Bacillota</taxon>
        <taxon>Bacilli</taxon>
        <taxon>Bacillales</taxon>
        <taxon>Bacillaceae</taxon>
        <taxon>Peribacillus</taxon>
    </lineage>
</organism>
<dbReference type="PANTHER" id="PTHR33643">
    <property type="entry name" value="UREASE ACCESSORY PROTEIN D"/>
    <property type="match status" value="1"/>
</dbReference>
<dbReference type="PANTHER" id="PTHR33643:SF1">
    <property type="entry name" value="UREASE ACCESSORY PROTEIN D"/>
    <property type="match status" value="1"/>
</dbReference>
<comment type="subunit">
    <text evidence="3">UreD, UreF and UreG form a complex that acts as a GTP-hydrolysis-dependent molecular chaperone, activating the urease apoprotein by helping to assemble the nickel containing metallocenter of UreC. The UreE protein probably delivers the nickel.</text>
</comment>
<dbReference type="PATRIC" id="fig|1679170.3.peg.392"/>
<evidence type="ECO:0000313" key="4">
    <source>
        <dbReference type="EMBL" id="KMY48441.1"/>
    </source>
</evidence>
<comment type="function">
    <text evidence="3">Required for maturation of urease via the functional incorporation of the urease nickel metallocenter.</text>
</comment>
<dbReference type="GO" id="GO:0016151">
    <property type="term" value="F:nickel cation binding"/>
    <property type="evidence" value="ECO:0007669"/>
    <property type="project" value="UniProtKB-UniRule"/>
</dbReference>
<accession>A0A0K9GPB1</accession>